<reference evidence="5 6" key="2">
    <citation type="journal article" date="2018" name="Nat. Biotechnol.">
        <title>A standardized bacterial taxonomy based on genome phylogeny substantially revises the tree of life.</title>
        <authorList>
            <person name="Parks D.H."/>
            <person name="Chuvochina M."/>
            <person name="Waite D.W."/>
            <person name="Rinke C."/>
            <person name="Skarshewski A."/>
            <person name="Chaumeil P.A."/>
            <person name="Hugenholtz P."/>
        </authorList>
    </citation>
    <scope>NUCLEOTIDE SEQUENCE [LARGE SCALE GENOMIC DNA]</scope>
    <source>
        <strain evidence="3">UBA11621</strain>
        <strain evidence="2">UBA11978</strain>
    </source>
</reference>
<evidence type="ECO:0000313" key="2">
    <source>
        <dbReference type="EMBL" id="HAW76578.1"/>
    </source>
</evidence>
<protein>
    <recommendedName>
        <fullName evidence="7">STAS/SEC14 domain-containing protein</fullName>
    </recommendedName>
</protein>
<dbReference type="RefSeq" id="WP_044056497.1">
    <property type="nucleotide sequence ID" value="NZ_CAJXAX010000018.1"/>
</dbReference>
<evidence type="ECO:0000313" key="5">
    <source>
        <dbReference type="Proteomes" id="UP000263517"/>
    </source>
</evidence>
<dbReference type="Proteomes" id="UP000264779">
    <property type="component" value="Unassembled WGS sequence"/>
</dbReference>
<dbReference type="KEGG" id="aal:EP13_06110"/>
<evidence type="ECO:0000313" key="1">
    <source>
        <dbReference type="EMBL" id="AIF98305.1"/>
    </source>
</evidence>
<dbReference type="EMBL" id="DONK01000254">
    <property type="protein sequence ID" value="HBU52803.1"/>
    <property type="molecule type" value="Genomic_DNA"/>
</dbReference>
<dbReference type="eggNOG" id="ENOG5032XWE">
    <property type="taxonomic scope" value="Bacteria"/>
</dbReference>
<dbReference type="Proteomes" id="UP000263517">
    <property type="component" value="Unassembled WGS sequence"/>
</dbReference>
<sequence length="149" mass="17318">MTDRLHRNFARSSFTIETIDNVIFSEFTGQWAKPITTHYVKAIKDKVYGFEGMPWFHLVLLDKWEMSSKESAEAFSALGAWCYGHNIKATLFVHQPNPIKRYQLEQMIPNKATGYRTCFFDTQAEACDFLATLDTSPPNLWNRRVMGQR</sequence>
<organism evidence="1 4">
    <name type="scientific">Alteromonas australica</name>
    <dbReference type="NCBI Taxonomy" id="589873"/>
    <lineage>
        <taxon>Bacteria</taxon>
        <taxon>Pseudomonadati</taxon>
        <taxon>Pseudomonadota</taxon>
        <taxon>Gammaproteobacteria</taxon>
        <taxon>Alteromonadales</taxon>
        <taxon>Alteromonadaceae</taxon>
        <taxon>Alteromonas/Salinimonas group</taxon>
        <taxon>Alteromonas</taxon>
    </lineage>
</organism>
<dbReference type="EMBL" id="CP008849">
    <property type="protein sequence ID" value="AIF98305.1"/>
    <property type="molecule type" value="Genomic_DNA"/>
</dbReference>
<dbReference type="AlphaFoldDB" id="A0A075P0D0"/>
<proteinExistence type="predicted"/>
<dbReference type="Proteomes" id="UP000056090">
    <property type="component" value="Chromosome"/>
</dbReference>
<keyword evidence="4" id="KW-1185">Reference proteome</keyword>
<reference evidence="1 4" key="1">
    <citation type="submission" date="2014-06" db="EMBL/GenBank/DDBJ databases">
        <title>Genomes of Alteromonas australica, a world apart.</title>
        <authorList>
            <person name="Gonzaga A."/>
            <person name="Lopez-Perez M."/>
            <person name="Rodriguez-Valera F."/>
        </authorList>
    </citation>
    <scope>NUCLEOTIDE SEQUENCE [LARGE SCALE GENOMIC DNA]</scope>
    <source>
        <strain evidence="1 4">H 17</strain>
    </source>
</reference>
<gene>
    <name evidence="2" type="ORF">DCW74_12695</name>
    <name evidence="3" type="ORF">DEB45_16240</name>
    <name evidence="1" type="ORF">EP13_06110</name>
</gene>
<accession>A0A075P0D0</accession>
<name>A0A075P0D0_9ALTE</name>
<dbReference type="GeneID" id="78254491"/>
<dbReference type="EMBL" id="DNAN01000452">
    <property type="protein sequence ID" value="HAW76578.1"/>
    <property type="molecule type" value="Genomic_DNA"/>
</dbReference>
<evidence type="ECO:0000313" key="3">
    <source>
        <dbReference type="EMBL" id="HBU52803.1"/>
    </source>
</evidence>
<evidence type="ECO:0000313" key="6">
    <source>
        <dbReference type="Proteomes" id="UP000264779"/>
    </source>
</evidence>
<evidence type="ECO:0008006" key="7">
    <source>
        <dbReference type="Google" id="ProtNLM"/>
    </source>
</evidence>
<evidence type="ECO:0000313" key="4">
    <source>
        <dbReference type="Proteomes" id="UP000056090"/>
    </source>
</evidence>